<feature type="compositionally biased region" description="Polar residues" evidence="1">
    <location>
        <begin position="33"/>
        <end position="55"/>
    </location>
</feature>
<dbReference type="Proteomes" id="UP001465976">
    <property type="component" value="Unassembled WGS sequence"/>
</dbReference>
<evidence type="ECO:0000313" key="2">
    <source>
        <dbReference type="EMBL" id="KAL0567015.1"/>
    </source>
</evidence>
<sequence>MSRKSTRIAEKSLTRSNEVHNPSVPLTARNIEKPNTSKITNSPARATQKGGNEIQQVEEGKEGQRARKKRKKNSTNTDPGVRRVRGKRADFDP</sequence>
<name>A0ABR3EVU2_9AGAR</name>
<evidence type="ECO:0000256" key="1">
    <source>
        <dbReference type="SAM" id="MobiDB-lite"/>
    </source>
</evidence>
<gene>
    <name evidence="2" type="ORF">V5O48_014980</name>
</gene>
<evidence type="ECO:0000313" key="3">
    <source>
        <dbReference type="Proteomes" id="UP001465976"/>
    </source>
</evidence>
<keyword evidence="3" id="KW-1185">Reference proteome</keyword>
<accession>A0ABR3EVU2</accession>
<dbReference type="EMBL" id="JBAHYK010001701">
    <property type="protein sequence ID" value="KAL0567015.1"/>
    <property type="molecule type" value="Genomic_DNA"/>
</dbReference>
<proteinExistence type="predicted"/>
<protein>
    <submittedName>
        <fullName evidence="2">Uncharacterized protein</fullName>
    </submittedName>
</protein>
<feature type="region of interest" description="Disordered" evidence="1">
    <location>
        <begin position="1"/>
        <end position="93"/>
    </location>
</feature>
<organism evidence="2 3">
    <name type="scientific">Marasmius crinis-equi</name>
    <dbReference type="NCBI Taxonomy" id="585013"/>
    <lineage>
        <taxon>Eukaryota</taxon>
        <taxon>Fungi</taxon>
        <taxon>Dikarya</taxon>
        <taxon>Basidiomycota</taxon>
        <taxon>Agaricomycotina</taxon>
        <taxon>Agaricomycetes</taxon>
        <taxon>Agaricomycetidae</taxon>
        <taxon>Agaricales</taxon>
        <taxon>Marasmiineae</taxon>
        <taxon>Marasmiaceae</taxon>
        <taxon>Marasmius</taxon>
    </lineage>
</organism>
<comment type="caution">
    <text evidence="2">The sequence shown here is derived from an EMBL/GenBank/DDBJ whole genome shotgun (WGS) entry which is preliminary data.</text>
</comment>
<reference evidence="2 3" key="1">
    <citation type="submission" date="2024-02" db="EMBL/GenBank/DDBJ databases">
        <title>A draft genome for the cacao thread blight pathogen Marasmius crinis-equi.</title>
        <authorList>
            <person name="Cohen S.P."/>
            <person name="Baruah I.K."/>
            <person name="Amoako-Attah I."/>
            <person name="Bukari Y."/>
            <person name="Meinhardt L.W."/>
            <person name="Bailey B.A."/>
        </authorList>
    </citation>
    <scope>NUCLEOTIDE SEQUENCE [LARGE SCALE GENOMIC DNA]</scope>
    <source>
        <strain evidence="2 3">GH-76</strain>
    </source>
</reference>